<dbReference type="InterPro" id="IPR015824">
    <property type="entry name" value="Phosphoglycerate_kinase_N"/>
</dbReference>
<accession>B8C5I9</accession>
<dbReference type="Gene3D" id="3.40.50.1260">
    <property type="entry name" value="Phosphoglycerate kinase, N-terminal domain"/>
    <property type="match status" value="3"/>
</dbReference>
<keyword evidence="10 13" id="KW-0418">Kinase</keyword>
<evidence type="ECO:0000256" key="11">
    <source>
        <dbReference type="ARBA" id="ARBA00022840"/>
    </source>
</evidence>
<dbReference type="PANTHER" id="PTHR11406">
    <property type="entry name" value="PHOSPHOGLYCERATE KINASE"/>
    <property type="match status" value="1"/>
</dbReference>
<evidence type="ECO:0000313" key="16">
    <source>
        <dbReference type="Proteomes" id="UP000001449"/>
    </source>
</evidence>
<evidence type="ECO:0000256" key="8">
    <source>
        <dbReference type="ARBA" id="ARBA00022723"/>
    </source>
</evidence>
<evidence type="ECO:0000313" key="15">
    <source>
        <dbReference type="EMBL" id="EED91515.1"/>
    </source>
</evidence>
<dbReference type="SUPFAM" id="SSF53748">
    <property type="entry name" value="Phosphoglycerate kinase"/>
    <property type="match status" value="1"/>
</dbReference>
<evidence type="ECO:0000256" key="12">
    <source>
        <dbReference type="ARBA" id="ARBA00022842"/>
    </source>
</evidence>
<evidence type="ECO:0000256" key="7">
    <source>
        <dbReference type="ARBA" id="ARBA00022679"/>
    </source>
</evidence>
<dbReference type="Pfam" id="PF00162">
    <property type="entry name" value="PGK"/>
    <property type="match status" value="2"/>
</dbReference>
<dbReference type="KEGG" id="tps:THAPSDRAFT_269057"/>
<dbReference type="Proteomes" id="UP000001449">
    <property type="component" value="Chromosome 6"/>
</dbReference>
<evidence type="ECO:0000256" key="10">
    <source>
        <dbReference type="ARBA" id="ARBA00022777"/>
    </source>
</evidence>
<evidence type="ECO:0000256" key="6">
    <source>
        <dbReference type="ARBA" id="ARBA00016471"/>
    </source>
</evidence>
<dbReference type="eggNOG" id="KOG1367">
    <property type="taxonomic scope" value="Eukaryota"/>
</dbReference>
<evidence type="ECO:0000256" key="2">
    <source>
        <dbReference type="ARBA" id="ARBA00001946"/>
    </source>
</evidence>
<evidence type="ECO:0000256" key="5">
    <source>
        <dbReference type="ARBA" id="ARBA00013061"/>
    </source>
</evidence>
<dbReference type="UniPathway" id="UPA00109">
    <property type="reaction ID" value="UER00185"/>
</dbReference>
<comment type="similarity">
    <text evidence="3 13">Belongs to the phosphoglycerate kinase family.</text>
</comment>
<dbReference type="GO" id="GO:0006094">
    <property type="term" value="P:gluconeogenesis"/>
    <property type="evidence" value="ECO:0000318"/>
    <property type="project" value="GO_Central"/>
</dbReference>
<dbReference type="InterPro" id="IPR001576">
    <property type="entry name" value="Phosphoglycerate_kinase"/>
</dbReference>
<proteinExistence type="inferred from homology"/>
<dbReference type="PROSITE" id="PS00111">
    <property type="entry name" value="PGLYCERATE_KINASE"/>
    <property type="match status" value="1"/>
</dbReference>
<evidence type="ECO:0000256" key="1">
    <source>
        <dbReference type="ARBA" id="ARBA00000642"/>
    </source>
</evidence>
<protein>
    <recommendedName>
        <fullName evidence="6 13">Phosphoglycerate kinase</fullName>
        <ecNumber evidence="5 13">2.7.2.3</ecNumber>
    </recommendedName>
</protein>
<dbReference type="PaxDb" id="35128-Thaps269057"/>
<dbReference type="GO" id="GO:0005829">
    <property type="term" value="C:cytosol"/>
    <property type="evidence" value="ECO:0000318"/>
    <property type="project" value="GO_Central"/>
</dbReference>
<comment type="cofactor">
    <cofactor evidence="2">
        <name>Mg(2+)</name>
        <dbReference type="ChEBI" id="CHEBI:18420"/>
    </cofactor>
</comment>
<dbReference type="FunFam" id="3.40.50.1260:FF:000027">
    <property type="entry name" value="Phosphoglycerate kinase A"/>
    <property type="match status" value="1"/>
</dbReference>
<dbReference type="HOGENOM" id="CLU_025427_0_2_1"/>
<dbReference type="GeneID" id="7443583"/>
<dbReference type="OMA" id="YAIPDGW"/>
<dbReference type="GO" id="GO:0005524">
    <property type="term" value="F:ATP binding"/>
    <property type="evidence" value="ECO:0000318"/>
    <property type="project" value="GO_Central"/>
</dbReference>
<comment type="subunit">
    <text evidence="4 14">Monomer.</text>
</comment>
<keyword evidence="16" id="KW-1185">Reference proteome</keyword>
<dbReference type="PRINTS" id="PR00477">
    <property type="entry name" value="PHGLYCKINASE"/>
</dbReference>
<dbReference type="PANTHER" id="PTHR11406:SF23">
    <property type="entry name" value="PHOSPHOGLYCERATE KINASE 1, CHLOROPLASTIC-RELATED"/>
    <property type="match status" value="1"/>
</dbReference>
<dbReference type="RefSeq" id="XP_002291408.1">
    <property type="nucleotide sequence ID" value="XM_002291372.1"/>
</dbReference>
<comment type="pathway">
    <text evidence="13">Carbohydrate degradation; glycolysis; pyruvate from D-glyceraldehyde 3-phosphate: step 2/5.</text>
</comment>
<dbReference type="AlphaFoldDB" id="B8C5I9"/>
<evidence type="ECO:0000256" key="9">
    <source>
        <dbReference type="ARBA" id="ARBA00022741"/>
    </source>
</evidence>
<evidence type="ECO:0000256" key="14">
    <source>
        <dbReference type="RuleBase" id="RU000696"/>
    </source>
</evidence>
<reference evidence="15 16" key="2">
    <citation type="journal article" date="2008" name="Nature">
        <title>The Phaeodactylum genome reveals the evolutionary history of diatom genomes.</title>
        <authorList>
            <person name="Bowler C."/>
            <person name="Allen A.E."/>
            <person name="Badger J.H."/>
            <person name="Grimwood J."/>
            <person name="Jabbari K."/>
            <person name="Kuo A."/>
            <person name="Maheswari U."/>
            <person name="Martens C."/>
            <person name="Maumus F."/>
            <person name="Otillar R.P."/>
            <person name="Rayko E."/>
            <person name="Salamov A."/>
            <person name="Vandepoele K."/>
            <person name="Beszteri B."/>
            <person name="Gruber A."/>
            <person name="Heijde M."/>
            <person name="Katinka M."/>
            <person name="Mock T."/>
            <person name="Valentin K."/>
            <person name="Verret F."/>
            <person name="Berges J.A."/>
            <person name="Brownlee C."/>
            <person name="Cadoret J.P."/>
            <person name="Chiovitti A."/>
            <person name="Choi C.J."/>
            <person name="Coesel S."/>
            <person name="De Martino A."/>
            <person name="Detter J.C."/>
            <person name="Durkin C."/>
            <person name="Falciatore A."/>
            <person name="Fournet J."/>
            <person name="Haruta M."/>
            <person name="Huysman M.J."/>
            <person name="Jenkins B.D."/>
            <person name="Jiroutova K."/>
            <person name="Jorgensen R.E."/>
            <person name="Joubert Y."/>
            <person name="Kaplan A."/>
            <person name="Kroger N."/>
            <person name="Kroth P.G."/>
            <person name="La Roche J."/>
            <person name="Lindquist E."/>
            <person name="Lommer M."/>
            <person name="Martin-Jezequel V."/>
            <person name="Lopez P.J."/>
            <person name="Lucas S."/>
            <person name="Mangogna M."/>
            <person name="McGinnis K."/>
            <person name="Medlin L.K."/>
            <person name="Montsant A."/>
            <person name="Oudot-Le Secq M.P."/>
            <person name="Napoli C."/>
            <person name="Obornik M."/>
            <person name="Parker M.S."/>
            <person name="Petit J.L."/>
            <person name="Porcel B.M."/>
            <person name="Poulsen N."/>
            <person name="Robison M."/>
            <person name="Rychlewski L."/>
            <person name="Rynearson T.A."/>
            <person name="Schmutz J."/>
            <person name="Shapiro H."/>
            <person name="Siaut M."/>
            <person name="Stanley M."/>
            <person name="Sussman M.R."/>
            <person name="Taylor A.R."/>
            <person name="Vardi A."/>
            <person name="von Dassow P."/>
            <person name="Vyverman W."/>
            <person name="Willis A."/>
            <person name="Wyrwicz L.S."/>
            <person name="Rokhsar D.S."/>
            <person name="Weissenbach J."/>
            <person name="Armbrust E.V."/>
            <person name="Green B.R."/>
            <person name="Van de Peer Y."/>
            <person name="Grigoriev I.V."/>
        </authorList>
    </citation>
    <scope>NUCLEOTIDE SEQUENCE [LARGE SCALE GENOMIC DNA]</scope>
    <source>
        <strain evidence="15 16">CCMP1335</strain>
    </source>
</reference>
<dbReference type="STRING" id="35128.B8C5I9"/>
<evidence type="ECO:0000256" key="13">
    <source>
        <dbReference type="RuleBase" id="RU000532"/>
    </source>
</evidence>
<dbReference type="EMBL" id="CM000643">
    <property type="protein sequence ID" value="EED91515.1"/>
    <property type="molecule type" value="Genomic_DNA"/>
</dbReference>
<dbReference type="GO" id="GO:0046872">
    <property type="term" value="F:metal ion binding"/>
    <property type="evidence" value="ECO:0007669"/>
    <property type="project" value="UniProtKB-KW"/>
</dbReference>
<keyword evidence="8" id="KW-0479">Metal-binding</keyword>
<dbReference type="GO" id="GO:0006096">
    <property type="term" value="P:glycolytic process"/>
    <property type="evidence" value="ECO:0000318"/>
    <property type="project" value="GO_Central"/>
</dbReference>
<gene>
    <name evidence="15" type="primary">PGK4</name>
    <name evidence="15" type="ORF">THAPSDRAFT_269057</name>
</gene>
<dbReference type="InterPro" id="IPR036043">
    <property type="entry name" value="Phosphoglycerate_kinase_sf"/>
</dbReference>
<name>B8C5I9_THAPS</name>
<dbReference type="GO" id="GO:0004618">
    <property type="term" value="F:phosphoglycerate kinase activity"/>
    <property type="evidence" value="ECO:0000318"/>
    <property type="project" value="GO_Central"/>
</dbReference>
<keyword evidence="12" id="KW-0460">Magnesium</keyword>
<organism evidence="15 16">
    <name type="scientific">Thalassiosira pseudonana</name>
    <name type="common">Marine diatom</name>
    <name type="synonym">Cyclotella nana</name>
    <dbReference type="NCBI Taxonomy" id="35128"/>
    <lineage>
        <taxon>Eukaryota</taxon>
        <taxon>Sar</taxon>
        <taxon>Stramenopiles</taxon>
        <taxon>Ochrophyta</taxon>
        <taxon>Bacillariophyta</taxon>
        <taxon>Coscinodiscophyceae</taxon>
        <taxon>Thalassiosirophycidae</taxon>
        <taxon>Thalassiosirales</taxon>
        <taxon>Thalassiosiraceae</taxon>
        <taxon>Thalassiosira</taxon>
    </lineage>
</organism>
<dbReference type="EC" id="2.7.2.3" evidence="5 13"/>
<dbReference type="GO" id="GO:0043531">
    <property type="term" value="F:ADP binding"/>
    <property type="evidence" value="ECO:0000318"/>
    <property type="project" value="GO_Central"/>
</dbReference>
<dbReference type="FunFam" id="3.40.50.1260:FF:000003">
    <property type="entry name" value="Phosphoglycerate kinase"/>
    <property type="match status" value="1"/>
</dbReference>
<dbReference type="InParanoid" id="B8C5I9"/>
<keyword evidence="7 13" id="KW-0808">Transferase</keyword>
<dbReference type="InterPro" id="IPR015911">
    <property type="entry name" value="Phosphoglycerate_kinase_CS"/>
</dbReference>
<keyword evidence="9" id="KW-0547">Nucleotide-binding</keyword>
<keyword evidence="11" id="KW-0067">ATP-binding</keyword>
<evidence type="ECO:0000256" key="4">
    <source>
        <dbReference type="ARBA" id="ARBA00011245"/>
    </source>
</evidence>
<reference evidence="15 16" key="1">
    <citation type="journal article" date="2004" name="Science">
        <title>The genome of the diatom Thalassiosira pseudonana: ecology, evolution, and metabolism.</title>
        <authorList>
            <person name="Armbrust E.V."/>
            <person name="Berges J.A."/>
            <person name="Bowler C."/>
            <person name="Green B.R."/>
            <person name="Martinez D."/>
            <person name="Putnam N.H."/>
            <person name="Zhou S."/>
            <person name="Allen A.E."/>
            <person name="Apt K.E."/>
            <person name="Bechner M."/>
            <person name="Brzezinski M.A."/>
            <person name="Chaal B.K."/>
            <person name="Chiovitti A."/>
            <person name="Davis A.K."/>
            <person name="Demarest M.S."/>
            <person name="Detter J.C."/>
            <person name="Glavina T."/>
            <person name="Goodstein D."/>
            <person name="Hadi M.Z."/>
            <person name="Hellsten U."/>
            <person name="Hildebrand M."/>
            <person name="Jenkins B.D."/>
            <person name="Jurka J."/>
            <person name="Kapitonov V.V."/>
            <person name="Kroger N."/>
            <person name="Lau W.W."/>
            <person name="Lane T.W."/>
            <person name="Larimer F.W."/>
            <person name="Lippmeier J.C."/>
            <person name="Lucas S."/>
            <person name="Medina M."/>
            <person name="Montsant A."/>
            <person name="Obornik M."/>
            <person name="Parker M.S."/>
            <person name="Palenik B."/>
            <person name="Pazour G.J."/>
            <person name="Richardson P.M."/>
            <person name="Rynearson T.A."/>
            <person name="Saito M.A."/>
            <person name="Schwartz D.C."/>
            <person name="Thamatrakoln K."/>
            <person name="Valentin K."/>
            <person name="Vardi A."/>
            <person name="Wilkerson F.P."/>
            <person name="Rokhsar D.S."/>
        </authorList>
    </citation>
    <scope>NUCLEOTIDE SEQUENCE [LARGE SCALE GENOMIC DNA]</scope>
    <source>
        <strain evidence="15 16">CCMP1335</strain>
    </source>
</reference>
<dbReference type="HAMAP" id="MF_00145">
    <property type="entry name" value="Phosphoglyc_kinase"/>
    <property type="match status" value="1"/>
</dbReference>
<comment type="catalytic activity">
    <reaction evidence="1 13">
        <text>(2R)-3-phosphoglycerate + ATP = (2R)-3-phospho-glyceroyl phosphate + ADP</text>
        <dbReference type="Rhea" id="RHEA:14801"/>
        <dbReference type="ChEBI" id="CHEBI:30616"/>
        <dbReference type="ChEBI" id="CHEBI:57604"/>
        <dbReference type="ChEBI" id="CHEBI:58272"/>
        <dbReference type="ChEBI" id="CHEBI:456216"/>
        <dbReference type="EC" id="2.7.2.3"/>
    </reaction>
</comment>
<evidence type="ECO:0000256" key="3">
    <source>
        <dbReference type="ARBA" id="ARBA00008982"/>
    </source>
</evidence>
<sequence length="507" mass="55059">MYNKTVLVRVDFNVPIRNGVIARGKDQRIRAALPTIRAIIDQGGKAVLMSHMGRPQGHQLDALINDEERKQRYLKIWKDEAGTGYTTYFSLCTGEEKKTMLSWSSVAEKAADLAVDEGAGKTDLFASLPNEEKKILLNRFQSDQVVYGRNSHFPQLRQYYGFEDELSLKPVAKRLSELLNEDGSSPPVVVKFAEDCMNAEGIVAELEPGQVILLENVRFYNDETSRVESERLAMAKHIASYGDFFVSDAFGTSHRNSATVVGLPTVMGHGCCGYLLKREIEAYSDLLGEPNRPMVAIVGGAKVSDKILLLDHILPQIDSLIIGGAMAFTFLKVQGYDIANSFHESGQKMKDIDELARNLLEKAKACNVEVLLPLDHICNVVCEATNTPFVTENENVPAGYMALDIGPRTIQLFQNCIANSRTAVWNGPMGVAEISTYATGSFSIAKAMGDGTQERGLLSIIGGGASAVSAEACGHANRVSHVSSGGGASLDLLEGKVLPGINALNDL</sequence>